<dbReference type="InterPro" id="IPR044202">
    <property type="entry name" value="LETM1/MDM38-like"/>
</dbReference>
<evidence type="ECO:0000313" key="11">
    <source>
        <dbReference type="Proteomes" id="UP001515480"/>
    </source>
</evidence>
<reference evidence="10 11" key="1">
    <citation type="journal article" date="2024" name="Science">
        <title>Giant polyketide synthase enzymes in the biosynthesis of giant marine polyether toxins.</title>
        <authorList>
            <person name="Fallon T.R."/>
            <person name="Shende V.V."/>
            <person name="Wierzbicki I.H."/>
            <person name="Pendleton A.L."/>
            <person name="Watervoot N.F."/>
            <person name="Auber R.P."/>
            <person name="Gonzalez D.J."/>
            <person name="Wisecaver J.H."/>
            <person name="Moore B.S."/>
        </authorList>
    </citation>
    <scope>NUCLEOTIDE SEQUENCE [LARGE SCALE GENOMIC DNA]</scope>
    <source>
        <strain evidence="10 11">12B1</strain>
    </source>
</reference>
<evidence type="ECO:0000256" key="5">
    <source>
        <dbReference type="ARBA" id="ARBA00023128"/>
    </source>
</evidence>
<keyword evidence="11" id="KW-1185">Reference proteome</keyword>
<keyword evidence="2" id="KW-0812">Transmembrane</keyword>
<keyword evidence="6" id="KW-0472">Membrane</keyword>
<proteinExistence type="predicted"/>
<dbReference type="GO" id="GO:0005743">
    <property type="term" value="C:mitochondrial inner membrane"/>
    <property type="evidence" value="ECO:0007669"/>
    <property type="project" value="UniProtKB-SubCell"/>
</dbReference>
<dbReference type="EMBL" id="JBGBPQ010000022">
    <property type="protein sequence ID" value="KAL1503258.1"/>
    <property type="molecule type" value="Genomic_DNA"/>
</dbReference>
<feature type="compositionally biased region" description="Basic and acidic residues" evidence="8">
    <location>
        <begin position="469"/>
        <end position="483"/>
    </location>
</feature>
<keyword evidence="5 7" id="KW-0496">Mitochondrion</keyword>
<keyword evidence="3" id="KW-0999">Mitochondrion inner membrane</keyword>
<name>A0AB34IQ68_PRYPA</name>
<evidence type="ECO:0000259" key="9">
    <source>
        <dbReference type="PROSITE" id="PS51758"/>
    </source>
</evidence>
<dbReference type="GO" id="GO:0030003">
    <property type="term" value="P:intracellular monoatomic cation homeostasis"/>
    <property type="evidence" value="ECO:0007669"/>
    <property type="project" value="TreeGrafter"/>
</dbReference>
<evidence type="ECO:0000256" key="7">
    <source>
        <dbReference type="PROSITE-ProRule" id="PRU01094"/>
    </source>
</evidence>
<evidence type="ECO:0000256" key="1">
    <source>
        <dbReference type="ARBA" id="ARBA00004434"/>
    </source>
</evidence>
<dbReference type="PANTHER" id="PTHR14009">
    <property type="entry name" value="LEUCINE ZIPPER-EF-HAND CONTAINING TRANSMEMBRANE PROTEIN"/>
    <property type="match status" value="1"/>
</dbReference>
<comment type="subcellular location">
    <subcellularLocation>
        <location evidence="1">Mitochondrion inner membrane</location>
        <topology evidence="1">Single-pass membrane protein</topology>
    </subcellularLocation>
</comment>
<dbReference type="Pfam" id="PF07766">
    <property type="entry name" value="LETM1_RBD"/>
    <property type="match status" value="1"/>
</dbReference>
<dbReference type="PANTHER" id="PTHR14009:SF1">
    <property type="entry name" value="MITOCHONDRIAL PROTON_CALCIUM EXCHANGER PROTEIN"/>
    <property type="match status" value="1"/>
</dbReference>
<accession>A0AB34IQ68</accession>
<dbReference type="PROSITE" id="PS51758">
    <property type="entry name" value="LETM1_RBD"/>
    <property type="match status" value="1"/>
</dbReference>
<gene>
    <name evidence="10" type="ORF">AB1Y20_011314</name>
</gene>
<feature type="domain" description="Letm1 RBD" evidence="9">
    <location>
        <begin position="201"/>
        <end position="434"/>
    </location>
</feature>
<dbReference type="GO" id="GO:0043022">
    <property type="term" value="F:ribosome binding"/>
    <property type="evidence" value="ECO:0007669"/>
    <property type="project" value="InterPro"/>
</dbReference>
<organism evidence="10 11">
    <name type="scientific">Prymnesium parvum</name>
    <name type="common">Toxic golden alga</name>
    <dbReference type="NCBI Taxonomy" id="97485"/>
    <lineage>
        <taxon>Eukaryota</taxon>
        <taxon>Haptista</taxon>
        <taxon>Haptophyta</taxon>
        <taxon>Prymnesiophyceae</taxon>
        <taxon>Prymnesiales</taxon>
        <taxon>Prymnesiaceae</taxon>
        <taxon>Prymnesium</taxon>
    </lineage>
</organism>
<feature type="compositionally biased region" description="Low complexity" evidence="8">
    <location>
        <begin position="30"/>
        <end position="60"/>
    </location>
</feature>
<dbReference type="Proteomes" id="UP001515480">
    <property type="component" value="Unassembled WGS sequence"/>
</dbReference>
<dbReference type="AlphaFoldDB" id="A0AB34IQ68"/>
<protein>
    <recommendedName>
        <fullName evidence="9">Letm1 RBD domain-containing protein</fullName>
    </recommendedName>
</protein>
<sequence length="631" mass="70898">MLRVGSSPLRSVHRLSSAAARTAAARAAHRLSSAPLLSPRTPSPRHLLSSSLSPSSSLARRSAHPLLHRSSPALLALHPGGSPRHASSGGAPPPAKWTPAWLYTTGKEMLLHYYHGTKLLMADTAIAARLLKRLALGHRLSRREHNLLVRVLADLSRVIPLAFFVLVPFMEFALPFALRIFPNLLPSTFEEKHHKEEKRKKLLQVRLEIAQVLEHTLEKRASEMRKGSVAEEEGSEMKDDTDAVRAFMLRMRQGGRAASPDELLSVMRKFKDKITLDGLQRDQLVSMCSFLGLPHFAPTAVLRFQLRQHLRRLRNEDKEILWESVSSLKHSELEADLRARGIPTLGLTEPQMRKALDDWLVLSKTKEISYSLLILTNMLRFAQLRDAQATSREQADTQDAIDMNAAHAALSSITAETVESTLAQDKPTPKEALDALRREEALVEEERQAKEVALDEERQSAELALAEERRAEEVLDDSKEKQAAAEADEERTSREQVQEIAEAIQTLSREQIEDIAEAIQTMSSPTACAAEREEMRELEEERQLHREEIDEATKASREIAMLNSRVNRMLEDLRQEMDQADGDIGQTRTASCRTTSCLRRWSNWTRRKSQTKPPSSDGSSESTPTPTARSQ</sequence>
<evidence type="ECO:0000256" key="2">
    <source>
        <dbReference type="ARBA" id="ARBA00022692"/>
    </source>
</evidence>
<feature type="region of interest" description="Disordered" evidence="8">
    <location>
        <begin position="603"/>
        <end position="631"/>
    </location>
</feature>
<evidence type="ECO:0000256" key="4">
    <source>
        <dbReference type="ARBA" id="ARBA00022989"/>
    </source>
</evidence>
<feature type="compositionally biased region" description="Polar residues" evidence="8">
    <location>
        <begin position="611"/>
        <end position="631"/>
    </location>
</feature>
<dbReference type="InterPro" id="IPR033122">
    <property type="entry name" value="LETM1-like_RBD"/>
</dbReference>
<feature type="region of interest" description="Disordered" evidence="8">
    <location>
        <begin position="532"/>
        <end position="552"/>
    </location>
</feature>
<evidence type="ECO:0000313" key="10">
    <source>
        <dbReference type="EMBL" id="KAL1503258.1"/>
    </source>
</evidence>
<keyword evidence="4" id="KW-1133">Transmembrane helix</keyword>
<evidence type="ECO:0000256" key="6">
    <source>
        <dbReference type="ARBA" id="ARBA00023136"/>
    </source>
</evidence>
<comment type="caution">
    <text evidence="10">The sequence shown here is derived from an EMBL/GenBank/DDBJ whole genome shotgun (WGS) entry which is preliminary data.</text>
</comment>
<evidence type="ECO:0000256" key="3">
    <source>
        <dbReference type="ARBA" id="ARBA00022792"/>
    </source>
</evidence>
<feature type="region of interest" description="Disordered" evidence="8">
    <location>
        <begin position="30"/>
        <end position="63"/>
    </location>
</feature>
<feature type="region of interest" description="Disordered" evidence="8">
    <location>
        <begin position="469"/>
        <end position="495"/>
    </location>
</feature>
<evidence type="ECO:0000256" key="8">
    <source>
        <dbReference type="SAM" id="MobiDB-lite"/>
    </source>
</evidence>